<feature type="binding site" evidence="7 8">
    <location>
        <position position="123"/>
    </location>
    <ligand>
        <name>S-adenosyl-L-methionine</name>
        <dbReference type="ChEBI" id="CHEBI:59789"/>
    </ligand>
</feature>
<evidence type="ECO:0000313" key="10">
    <source>
        <dbReference type="EMBL" id="MDQ0505681.1"/>
    </source>
</evidence>
<dbReference type="HAMAP" id="MF_00607">
    <property type="entry name" value="16SrRNA_methyltr_A"/>
    <property type="match status" value="1"/>
</dbReference>
<dbReference type="RefSeq" id="WP_237345518.1">
    <property type="nucleotide sequence ID" value="NZ_JABWGX010000010.1"/>
</dbReference>
<dbReference type="SMART" id="SM00650">
    <property type="entry name" value="rADc"/>
    <property type="match status" value="1"/>
</dbReference>
<evidence type="ECO:0000256" key="4">
    <source>
        <dbReference type="ARBA" id="ARBA00022679"/>
    </source>
</evidence>
<keyword evidence="11" id="KW-1185">Reference proteome</keyword>
<dbReference type="InterPro" id="IPR001737">
    <property type="entry name" value="KsgA/Erm"/>
</dbReference>
<evidence type="ECO:0000256" key="8">
    <source>
        <dbReference type="PROSITE-ProRule" id="PRU01026"/>
    </source>
</evidence>
<dbReference type="Pfam" id="PF00398">
    <property type="entry name" value="RrnaAD"/>
    <property type="match status" value="1"/>
</dbReference>
<dbReference type="EMBL" id="JAUSVY010000005">
    <property type="protein sequence ID" value="MDQ0505681.1"/>
    <property type="molecule type" value="Genomic_DNA"/>
</dbReference>
<keyword evidence="2 7" id="KW-0698">rRNA processing</keyword>
<comment type="similarity">
    <text evidence="7">Belongs to the class I-like SAM-binding methyltransferase superfamily. rRNA adenine N(6)-methyltransferase family. RsmA subfamily.</text>
</comment>
<comment type="function">
    <text evidence="7">Specifically dimethylates two adjacent adenosines (A1518 and A1519) in the loop of a conserved hairpin near the 3'-end of 16S rRNA in the 30S particle. May play a critical role in biogenesis of 30S subunits.</text>
</comment>
<reference evidence="10 11" key="1">
    <citation type="submission" date="2023-07" db="EMBL/GenBank/DDBJ databases">
        <title>Genomic Encyclopedia of Type Strains, Phase IV (KMG-IV): sequencing the most valuable type-strain genomes for metagenomic binning, comparative biology and taxonomic classification.</title>
        <authorList>
            <person name="Goeker M."/>
        </authorList>
    </citation>
    <scope>NUCLEOTIDE SEQUENCE [LARGE SCALE GENOMIC DNA]</scope>
    <source>
        <strain evidence="10 11">DSM 3770</strain>
    </source>
</reference>
<dbReference type="PROSITE" id="PS01131">
    <property type="entry name" value="RRNA_A_DIMETH"/>
    <property type="match status" value="1"/>
</dbReference>
<feature type="binding site" evidence="7 8">
    <location>
        <position position="103"/>
    </location>
    <ligand>
        <name>S-adenosyl-L-methionine</name>
        <dbReference type="ChEBI" id="CHEBI:59789"/>
    </ligand>
</feature>
<dbReference type="Gene3D" id="3.40.50.150">
    <property type="entry name" value="Vaccinia Virus protein VP39"/>
    <property type="match status" value="1"/>
</dbReference>
<dbReference type="GO" id="GO:0052908">
    <property type="term" value="F:16S rRNA (adenine(1518)-N(6)/adenine(1519)-N(6))-dimethyltransferase activity"/>
    <property type="evidence" value="ECO:0007669"/>
    <property type="project" value="UniProtKB-EC"/>
</dbReference>
<evidence type="ECO:0000313" key="11">
    <source>
        <dbReference type="Proteomes" id="UP001241747"/>
    </source>
</evidence>
<evidence type="ECO:0000256" key="6">
    <source>
        <dbReference type="ARBA" id="ARBA00022884"/>
    </source>
</evidence>
<dbReference type="InterPro" id="IPR020598">
    <property type="entry name" value="rRNA_Ade_methylase_Trfase_N"/>
</dbReference>
<feature type="domain" description="Ribosomal RNA adenine methylase transferase N-terminal" evidence="9">
    <location>
        <begin position="35"/>
        <end position="211"/>
    </location>
</feature>
<dbReference type="InterPro" id="IPR011530">
    <property type="entry name" value="rRNA_adenine_dimethylase"/>
</dbReference>
<comment type="catalytic activity">
    <reaction evidence="7">
        <text>adenosine(1518)/adenosine(1519) in 16S rRNA + 4 S-adenosyl-L-methionine = N(6)-dimethyladenosine(1518)/N(6)-dimethyladenosine(1519) in 16S rRNA + 4 S-adenosyl-L-homocysteine + 4 H(+)</text>
        <dbReference type="Rhea" id="RHEA:19609"/>
        <dbReference type="Rhea" id="RHEA-COMP:10232"/>
        <dbReference type="Rhea" id="RHEA-COMP:10233"/>
        <dbReference type="ChEBI" id="CHEBI:15378"/>
        <dbReference type="ChEBI" id="CHEBI:57856"/>
        <dbReference type="ChEBI" id="CHEBI:59789"/>
        <dbReference type="ChEBI" id="CHEBI:74411"/>
        <dbReference type="ChEBI" id="CHEBI:74493"/>
        <dbReference type="EC" id="2.1.1.182"/>
    </reaction>
</comment>
<comment type="caution">
    <text evidence="10">The sequence shown here is derived from an EMBL/GenBank/DDBJ whole genome shotgun (WGS) entry which is preliminary data.</text>
</comment>
<feature type="binding site" evidence="7 8">
    <location>
        <position position="28"/>
    </location>
    <ligand>
        <name>S-adenosyl-L-methionine</name>
        <dbReference type="ChEBI" id="CHEBI:59789"/>
    </ligand>
</feature>
<keyword evidence="6 7" id="KW-0694">RNA-binding</keyword>
<protein>
    <recommendedName>
        <fullName evidence="7">Ribosomal RNA small subunit methyltransferase A</fullName>
        <ecNumber evidence="7">2.1.1.182</ecNumber>
    </recommendedName>
    <alternativeName>
        <fullName evidence="7">16S rRNA (adenine(1518)-N(6)/adenine(1519)-N(6))-dimethyltransferase</fullName>
    </alternativeName>
    <alternativeName>
        <fullName evidence="7">16S rRNA dimethyladenosine transferase</fullName>
    </alternativeName>
    <alternativeName>
        <fullName evidence="7">16S rRNA dimethylase</fullName>
    </alternativeName>
    <alternativeName>
        <fullName evidence="7">S-adenosylmethionine-6-N', N'-adenosyl(rRNA) dimethyltransferase</fullName>
    </alternativeName>
</protein>
<keyword evidence="4 7" id="KW-0808">Transferase</keyword>
<dbReference type="PROSITE" id="PS51689">
    <property type="entry name" value="SAM_RNA_A_N6_MT"/>
    <property type="match status" value="1"/>
</dbReference>
<feature type="binding site" evidence="7 8">
    <location>
        <position position="55"/>
    </location>
    <ligand>
        <name>S-adenosyl-L-methionine</name>
        <dbReference type="ChEBI" id="CHEBI:59789"/>
    </ligand>
</feature>
<evidence type="ECO:0000259" key="9">
    <source>
        <dbReference type="SMART" id="SM00650"/>
    </source>
</evidence>
<dbReference type="PANTHER" id="PTHR11727:SF7">
    <property type="entry name" value="DIMETHYLADENOSINE TRANSFERASE-RELATED"/>
    <property type="match status" value="1"/>
</dbReference>
<dbReference type="InterPro" id="IPR020596">
    <property type="entry name" value="rRNA_Ade_Mease_Trfase_CS"/>
</dbReference>
<dbReference type="InterPro" id="IPR029063">
    <property type="entry name" value="SAM-dependent_MTases_sf"/>
</dbReference>
<dbReference type="Proteomes" id="UP001241747">
    <property type="component" value="Unassembled WGS sequence"/>
</dbReference>
<proteinExistence type="inferred from homology"/>
<comment type="subcellular location">
    <subcellularLocation>
        <location evidence="7">Cytoplasm</location>
    </subcellularLocation>
</comment>
<evidence type="ECO:0000256" key="1">
    <source>
        <dbReference type="ARBA" id="ARBA00022490"/>
    </source>
</evidence>
<dbReference type="NCBIfam" id="TIGR00755">
    <property type="entry name" value="ksgA"/>
    <property type="match status" value="1"/>
</dbReference>
<dbReference type="EC" id="2.1.1.182" evidence="7"/>
<evidence type="ECO:0000256" key="3">
    <source>
        <dbReference type="ARBA" id="ARBA00022603"/>
    </source>
</evidence>
<accession>A0ABU0LEW5</accession>
<dbReference type="Gene3D" id="1.10.8.100">
    <property type="entry name" value="Ribosomal RNA adenine dimethylase-like, domain 2"/>
    <property type="match status" value="1"/>
</dbReference>
<dbReference type="SUPFAM" id="SSF53335">
    <property type="entry name" value="S-adenosyl-L-methionine-dependent methyltransferases"/>
    <property type="match status" value="1"/>
</dbReference>
<keyword evidence="3 7" id="KW-0489">Methyltransferase</keyword>
<evidence type="ECO:0000256" key="5">
    <source>
        <dbReference type="ARBA" id="ARBA00022691"/>
    </source>
</evidence>
<dbReference type="InterPro" id="IPR023165">
    <property type="entry name" value="rRNA_Ade_diMease-like_C"/>
</dbReference>
<evidence type="ECO:0000256" key="7">
    <source>
        <dbReference type="HAMAP-Rule" id="MF_00607"/>
    </source>
</evidence>
<feature type="binding site" evidence="7 8">
    <location>
        <position position="30"/>
    </location>
    <ligand>
        <name>S-adenosyl-L-methionine</name>
        <dbReference type="ChEBI" id="CHEBI:59789"/>
    </ligand>
</feature>
<organism evidence="10 11">
    <name type="scientific">Xanthobacter agilis</name>
    <dbReference type="NCBI Taxonomy" id="47492"/>
    <lineage>
        <taxon>Bacteria</taxon>
        <taxon>Pseudomonadati</taxon>
        <taxon>Pseudomonadota</taxon>
        <taxon>Alphaproteobacteria</taxon>
        <taxon>Hyphomicrobiales</taxon>
        <taxon>Xanthobacteraceae</taxon>
        <taxon>Xanthobacter</taxon>
    </lineage>
</organism>
<feature type="binding site" evidence="7 8">
    <location>
        <position position="77"/>
    </location>
    <ligand>
        <name>S-adenosyl-L-methionine</name>
        <dbReference type="ChEBI" id="CHEBI:59789"/>
    </ligand>
</feature>
<keyword evidence="5 7" id="KW-0949">S-adenosyl-L-methionine</keyword>
<dbReference type="CDD" id="cd02440">
    <property type="entry name" value="AdoMet_MTases"/>
    <property type="match status" value="1"/>
</dbReference>
<evidence type="ECO:0000256" key="2">
    <source>
        <dbReference type="ARBA" id="ARBA00022552"/>
    </source>
</evidence>
<name>A0ABU0LEW5_XANAG</name>
<gene>
    <name evidence="7" type="primary">rsmA</name>
    <name evidence="7" type="synonym">ksgA</name>
    <name evidence="10" type="ORF">QOZ94_002481</name>
</gene>
<dbReference type="PANTHER" id="PTHR11727">
    <property type="entry name" value="DIMETHYLADENOSINE TRANSFERASE"/>
    <property type="match status" value="1"/>
</dbReference>
<keyword evidence="1 7" id="KW-0963">Cytoplasm</keyword>
<sequence>MSALDDLPPLRDVIRRHGLSAQKSLGQNFLLDLNLTARIARASGPLEGVTVVEVGPGPGGLTRALLALGAGKVIAIERDPRCLGALAEIAEHYPGRLQVIEGDALKVDVRPLVGDAPARVVANLPYNVATLLLVGWLSADPWPPWYGSLTLMFQKEVAERIVAAPGSKVYGRLAVLAGWRATARIAFDVAPTAFVPPPKVTSSVVHLVPRTEPLPCALAMLERVTEAAFGQRRKMLRQSLKSLGVDPMPLLDAAGVAETARAEEIDVAGFVRLANAYAEGRGNVPWGALTQLGKT</sequence>